<reference evidence="7" key="1">
    <citation type="submission" date="2022-11" db="UniProtKB">
        <authorList>
            <consortium name="WormBaseParasite"/>
        </authorList>
    </citation>
    <scope>IDENTIFICATION</scope>
</reference>
<keyword evidence="2" id="KW-0479">Metal-binding</keyword>
<evidence type="ECO:0000256" key="3">
    <source>
        <dbReference type="ARBA" id="ARBA00023004"/>
    </source>
</evidence>
<keyword evidence="6" id="KW-1185">Reference proteome</keyword>
<dbReference type="PANTHER" id="PTHR43396">
    <property type="entry name" value="FLAVOHEMOPROTEIN"/>
    <property type="match status" value="1"/>
</dbReference>
<evidence type="ECO:0000313" key="6">
    <source>
        <dbReference type="Proteomes" id="UP000887540"/>
    </source>
</evidence>
<dbReference type="PROSITE" id="PS01033">
    <property type="entry name" value="GLOBIN"/>
    <property type="match status" value="1"/>
</dbReference>
<name>A0A914EDR5_9BILA</name>
<dbReference type="InterPro" id="IPR044399">
    <property type="entry name" value="Mb-like_M"/>
</dbReference>
<dbReference type="GO" id="GO:0046872">
    <property type="term" value="F:metal ion binding"/>
    <property type="evidence" value="ECO:0007669"/>
    <property type="project" value="UniProtKB-KW"/>
</dbReference>
<evidence type="ECO:0000259" key="5">
    <source>
        <dbReference type="PROSITE" id="PS01033"/>
    </source>
</evidence>
<keyword evidence="4" id="KW-0813">Transport</keyword>
<dbReference type="SUPFAM" id="SSF46458">
    <property type="entry name" value="Globin-like"/>
    <property type="match status" value="1"/>
</dbReference>
<dbReference type="InterPro" id="IPR012292">
    <property type="entry name" value="Globin/Proto"/>
</dbReference>
<dbReference type="WBParaSite" id="ACRNAN_scaffold735.g8634.t1">
    <property type="protein sequence ID" value="ACRNAN_scaffold735.g8634.t1"/>
    <property type="gene ID" value="ACRNAN_scaffold735.g8634"/>
</dbReference>
<evidence type="ECO:0000256" key="1">
    <source>
        <dbReference type="ARBA" id="ARBA00022617"/>
    </source>
</evidence>
<organism evidence="6 7">
    <name type="scientific">Acrobeloides nanus</name>
    <dbReference type="NCBI Taxonomy" id="290746"/>
    <lineage>
        <taxon>Eukaryota</taxon>
        <taxon>Metazoa</taxon>
        <taxon>Ecdysozoa</taxon>
        <taxon>Nematoda</taxon>
        <taxon>Chromadorea</taxon>
        <taxon>Rhabditida</taxon>
        <taxon>Tylenchina</taxon>
        <taxon>Cephalobomorpha</taxon>
        <taxon>Cephaloboidea</taxon>
        <taxon>Cephalobidae</taxon>
        <taxon>Acrobeloides</taxon>
    </lineage>
</organism>
<keyword evidence="3" id="KW-0408">Iron</keyword>
<evidence type="ECO:0000256" key="4">
    <source>
        <dbReference type="RuleBase" id="RU000356"/>
    </source>
</evidence>
<keyword evidence="1 4" id="KW-0349">Heme</keyword>
<dbReference type="GO" id="GO:0071500">
    <property type="term" value="P:cellular response to nitrosative stress"/>
    <property type="evidence" value="ECO:0007669"/>
    <property type="project" value="TreeGrafter"/>
</dbReference>
<sequence length="133" mass="14739">MLEKCPETKKLFNDDGGSIDRHTKYFVDLIQSAVENINDMETGLRPWLEMLGKGHAGFAIRTKHWDAFGEGLLTTISQWIGPGKLHRETIRSWTLLSSFIADQLGSASRGSPICSTPRIQLLTLVSDGPLTPT</sequence>
<dbReference type="Proteomes" id="UP000887540">
    <property type="component" value="Unplaced"/>
</dbReference>
<dbReference type="GO" id="GO:0019825">
    <property type="term" value="F:oxygen binding"/>
    <property type="evidence" value="ECO:0007669"/>
    <property type="project" value="InterPro"/>
</dbReference>
<dbReference type="InterPro" id="IPR000971">
    <property type="entry name" value="Globin"/>
</dbReference>
<dbReference type="InterPro" id="IPR009050">
    <property type="entry name" value="Globin-like_sf"/>
</dbReference>
<evidence type="ECO:0000313" key="7">
    <source>
        <dbReference type="WBParaSite" id="ACRNAN_scaffold735.g8634.t1"/>
    </source>
</evidence>
<dbReference type="AlphaFoldDB" id="A0A914EDR5"/>
<dbReference type="GO" id="GO:0005344">
    <property type="term" value="F:oxygen carrier activity"/>
    <property type="evidence" value="ECO:0007669"/>
    <property type="project" value="UniProtKB-KW"/>
</dbReference>
<dbReference type="CDD" id="cd01040">
    <property type="entry name" value="Mb-like"/>
    <property type="match status" value="1"/>
</dbReference>
<dbReference type="GO" id="GO:0008941">
    <property type="term" value="F:nitric oxide dioxygenase NAD(P)H activity"/>
    <property type="evidence" value="ECO:0007669"/>
    <property type="project" value="TreeGrafter"/>
</dbReference>
<dbReference type="GO" id="GO:0046210">
    <property type="term" value="P:nitric oxide catabolic process"/>
    <property type="evidence" value="ECO:0007669"/>
    <property type="project" value="TreeGrafter"/>
</dbReference>
<evidence type="ECO:0000256" key="2">
    <source>
        <dbReference type="ARBA" id="ARBA00022723"/>
    </source>
</evidence>
<dbReference type="GO" id="GO:0020037">
    <property type="term" value="F:heme binding"/>
    <property type="evidence" value="ECO:0007669"/>
    <property type="project" value="InterPro"/>
</dbReference>
<dbReference type="Pfam" id="PF00042">
    <property type="entry name" value="Globin"/>
    <property type="match status" value="1"/>
</dbReference>
<proteinExistence type="inferred from homology"/>
<dbReference type="Gene3D" id="1.10.490.10">
    <property type="entry name" value="Globins"/>
    <property type="match status" value="1"/>
</dbReference>
<feature type="domain" description="Globin" evidence="5">
    <location>
        <begin position="1"/>
        <end position="109"/>
    </location>
</feature>
<dbReference type="PANTHER" id="PTHR43396:SF3">
    <property type="entry name" value="FLAVOHEMOPROTEIN"/>
    <property type="match status" value="1"/>
</dbReference>
<comment type="similarity">
    <text evidence="4">Belongs to the globin family.</text>
</comment>
<dbReference type="GO" id="GO:0071949">
    <property type="term" value="F:FAD binding"/>
    <property type="evidence" value="ECO:0007669"/>
    <property type="project" value="TreeGrafter"/>
</dbReference>
<accession>A0A914EDR5</accession>
<protein>
    <submittedName>
        <fullName evidence="7">Globin family profile domain-containing protein</fullName>
    </submittedName>
</protein>
<keyword evidence="4" id="KW-0561">Oxygen transport</keyword>